<name>A0A383F6U7_9ZZZZ</name>
<reference evidence="1" key="1">
    <citation type="submission" date="2018-05" db="EMBL/GenBank/DDBJ databases">
        <authorList>
            <person name="Lanie J.A."/>
            <person name="Ng W.-L."/>
            <person name="Kazmierczak K.M."/>
            <person name="Andrzejewski T.M."/>
            <person name="Davidsen T.M."/>
            <person name="Wayne K.J."/>
            <person name="Tettelin H."/>
            <person name="Glass J.I."/>
            <person name="Rusch D."/>
            <person name="Podicherti R."/>
            <person name="Tsui H.-C.T."/>
            <person name="Winkler M.E."/>
        </authorList>
    </citation>
    <scope>NUCLEOTIDE SEQUENCE</scope>
</reference>
<accession>A0A383F6U7</accession>
<dbReference type="AlphaFoldDB" id="A0A383F6U7"/>
<gene>
    <name evidence="1" type="ORF">METZ01_LOCUS517766</name>
</gene>
<evidence type="ECO:0000313" key="1">
    <source>
        <dbReference type="EMBL" id="SVE64912.1"/>
    </source>
</evidence>
<dbReference type="Gene3D" id="1.50.10.100">
    <property type="entry name" value="Chondroitin AC/alginate lyase"/>
    <property type="match status" value="1"/>
</dbReference>
<dbReference type="InterPro" id="IPR008929">
    <property type="entry name" value="Chondroitin_lyas"/>
</dbReference>
<sequence length="225" mass="24381">MLGSALGVAAVTLNHHDDADAWANAAMILINWVLFSEPAVGFDGINLVDNDGGFAEGPDYTKYTWNTLVPFIMSMKNFNGDWTETYETNIYPGNEYGSANNLALQSPYYDPRYTMIYDFLSTIVMPGGRMPGIEDASLSVYIPEIGILGSAYSWGISNPDTAYSDERFLNEKLGALRPDFIATGNAPGHVDVVMSSPGMVVKHDAGSAVIRTPNADGSAAMYMHL</sequence>
<feature type="non-terminal residue" evidence="1">
    <location>
        <position position="225"/>
    </location>
</feature>
<protein>
    <submittedName>
        <fullName evidence="1">Uncharacterized protein</fullName>
    </submittedName>
</protein>
<dbReference type="EMBL" id="UINC01232093">
    <property type="protein sequence ID" value="SVE64912.1"/>
    <property type="molecule type" value="Genomic_DNA"/>
</dbReference>
<feature type="non-terminal residue" evidence="1">
    <location>
        <position position="1"/>
    </location>
</feature>
<proteinExistence type="predicted"/>
<organism evidence="1">
    <name type="scientific">marine metagenome</name>
    <dbReference type="NCBI Taxonomy" id="408172"/>
    <lineage>
        <taxon>unclassified sequences</taxon>
        <taxon>metagenomes</taxon>
        <taxon>ecological metagenomes</taxon>
    </lineage>
</organism>